<dbReference type="PANTHER" id="PTHR33887">
    <property type="entry name" value="PB1 DOMAIN-CONTAINING PROTEIN"/>
    <property type="match status" value="1"/>
</dbReference>
<dbReference type="EMBL" id="JTDE01009548">
    <property type="protein sequence ID" value="KAF7234453.1"/>
    <property type="molecule type" value="Genomic_DNA"/>
</dbReference>
<organism evidence="2 3">
    <name type="scientific">Paragonimus skrjabini miyazakii</name>
    <dbReference type="NCBI Taxonomy" id="59628"/>
    <lineage>
        <taxon>Eukaryota</taxon>
        <taxon>Metazoa</taxon>
        <taxon>Spiralia</taxon>
        <taxon>Lophotrochozoa</taxon>
        <taxon>Platyhelminthes</taxon>
        <taxon>Trematoda</taxon>
        <taxon>Digenea</taxon>
        <taxon>Plagiorchiida</taxon>
        <taxon>Troglotremata</taxon>
        <taxon>Troglotrematidae</taxon>
        <taxon>Paragonimus</taxon>
    </lineage>
</organism>
<protein>
    <submittedName>
        <fullName evidence="2">Uncharacterized protein</fullName>
    </submittedName>
</protein>
<dbReference type="PANTHER" id="PTHR33887:SF6">
    <property type="entry name" value="CIDE-N DOMAIN-CONTAINING PROTEIN"/>
    <property type="match status" value="1"/>
</dbReference>
<evidence type="ECO:0000313" key="3">
    <source>
        <dbReference type="Proteomes" id="UP000822476"/>
    </source>
</evidence>
<dbReference type="OrthoDB" id="2109241at2759"/>
<gene>
    <name evidence="2" type="ORF">EG68_11958</name>
</gene>
<evidence type="ECO:0000313" key="2">
    <source>
        <dbReference type="EMBL" id="KAF7234453.1"/>
    </source>
</evidence>
<name>A0A8S9YGZ2_9TREM</name>
<dbReference type="Pfam" id="PF15874">
    <property type="entry name" value="Il2rg"/>
    <property type="match status" value="1"/>
</dbReference>
<dbReference type="AlphaFoldDB" id="A0A8S9YGZ2"/>
<evidence type="ECO:0000256" key="1">
    <source>
        <dbReference type="SAM" id="MobiDB-lite"/>
    </source>
</evidence>
<sequence>MICLNHSEPLYGCIMEVNLLQQRKVITDGEKLLINVNCAYEILTHYLRKQCRLERDLVFDICDTNGRLLNINDQQMFSQILYNIEGGGDYILVSITNDQNDQPSDIRPLLRSHETAFPNLLDLIWNHYHEKSDKKRKYGKRPTVEVKTANIRRTKK</sequence>
<keyword evidence="3" id="KW-1185">Reference proteome</keyword>
<accession>A0A8S9YGZ2</accession>
<comment type="caution">
    <text evidence="2">The sequence shown here is derived from an EMBL/GenBank/DDBJ whole genome shotgun (WGS) entry which is preliminary data.</text>
</comment>
<dbReference type="Proteomes" id="UP000822476">
    <property type="component" value="Unassembled WGS sequence"/>
</dbReference>
<reference evidence="2" key="1">
    <citation type="submission" date="2019-07" db="EMBL/GenBank/DDBJ databases">
        <title>Annotation for the trematode Paragonimus miyazaki's.</title>
        <authorList>
            <person name="Choi Y.-J."/>
        </authorList>
    </citation>
    <scope>NUCLEOTIDE SEQUENCE</scope>
    <source>
        <strain evidence="2">Japan</strain>
    </source>
</reference>
<proteinExistence type="predicted"/>
<feature type="region of interest" description="Disordered" evidence="1">
    <location>
        <begin position="136"/>
        <end position="156"/>
    </location>
</feature>
<dbReference type="InterPro" id="IPR039471">
    <property type="entry name" value="CXorf65-like"/>
</dbReference>